<comment type="caution">
    <text evidence="9">The sequence shown here is derived from an EMBL/GenBank/DDBJ whole genome shotgun (WGS) entry which is preliminary data.</text>
</comment>
<dbReference type="InterPro" id="IPR014729">
    <property type="entry name" value="Rossmann-like_a/b/a_fold"/>
</dbReference>
<evidence type="ECO:0000256" key="1">
    <source>
        <dbReference type="ARBA" id="ARBA00022598"/>
    </source>
</evidence>
<dbReference type="RefSeq" id="WP_035048001.1">
    <property type="nucleotide sequence ID" value="NZ_PEDM01000021.1"/>
</dbReference>
<proteinExistence type="inferred from homology"/>
<dbReference type="EMBL" id="PEDM01000021">
    <property type="protein sequence ID" value="PIC04423.1"/>
    <property type="molecule type" value="Genomic_DNA"/>
</dbReference>
<dbReference type="GO" id="GO:0005829">
    <property type="term" value="C:cytosol"/>
    <property type="evidence" value="ECO:0007669"/>
    <property type="project" value="TreeGrafter"/>
</dbReference>
<dbReference type="SUPFAM" id="SSF52374">
    <property type="entry name" value="Nucleotidylyl transferase"/>
    <property type="match status" value="1"/>
</dbReference>
<keyword evidence="5 7" id="KW-0030">Aminoacyl-tRNA synthetase</keyword>
<gene>
    <name evidence="9" type="ORF">CS060_09725</name>
</gene>
<dbReference type="PANTHER" id="PTHR45765:SF1">
    <property type="entry name" value="METHIONINE--TRNA LIGASE, CYTOPLASMIC"/>
    <property type="match status" value="1"/>
</dbReference>
<evidence type="ECO:0000313" key="10">
    <source>
        <dbReference type="Proteomes" id="UP000230559"/>
    </source>
</evidence>
<evidence type="ECO:0000313" key="9">
    <source>
        <dbReference type="EMBL" id="PIC04423.1"/>
    </source>
</evidence>
<name>A0A2G5RNX5_9BACL</name>
<keyword evidence="4 7" id="KW-0648">Protein biosynthesis</keyword>
<comment type="catalytic activity">
    <reaction evidence="6">
        <text>tRNA(Met) + L-methionine + ATP = L-methionyl-tRNA(Met) + AMP + diphosphate</text>
        <dbReference type="Rhea" id="RHEA:13481"/>
        <dbReference type="Rhea" id="RHEA-COMP:9667"/>
        <dbReference type="Rhea" id="RHEA-COMP:9698"/>
        <dbReference type="ChEBI" id="CHEBI:30616"/>
        <dbReference type="ChEBI" id="CHEBI:33019"/>
        <dbReference type="ChEBI" id="CHEBI:57844"/>
        <dbReference type="ChEBI" id="CHEBI:78442"/>
        <dbReference type="ChEBI" id="CHEBI:78530"/>
        <dbReference type="ChEBI" id="CHEBI:456215"/>
        <dbReference type="EC" id="6.1.1.10"/>
    </reaction>
</comment>
<dbReference type="PANTHER" id="PTHR45765">
    <property type="entry name" value="METHIONINE--TRNA LIGASE"/>
    <property type="match status" value="1"/>
</dbReference>
<keyword evidence="1 7" id="KW-0436">Ligase</keyword>
<dbReference type="InterPro" id="IPR029038">
    <property type="entry name" value="MetRS_Zn"/>
</dbReference>
<keyword evidence="2 7" id="KW-0547">Nucleotide-binding</keyword>
<keyword evidence="3 7" id="KW-0067">ATP-binding</keyword>
<reference evidence="9 10" key="1">
    <citation type="submission" date="2017-10" db="EMBL/GenBank/DDBJ databases">
        <title>Draft genome sequence of Anoxybacillus flavithermus KU2-6-11 from caldera Uzon (Russia:Kamchtka).</title>
        <authorList>
            <person name="Korzhuk A.V."/>
            <person name="Rozanov A.S."/>
            <person name="Bryanskaya A.V."/>
            <person name="Peltek S.E."/>
        </authorList>
    </citation>
    <scope>NUCLEOTIDE SEQUENCE [LARGE SCALE GENOMIC DNA]</scope>
    <source>
        <strain evidence="9 10">KU2-6_11</strain>
    </source>
</reference>
<dbReference type="Proteomes" id="UP000230559">
    <property type="component" value="Unassembled WGS sequence"/>
</dbReference>
<dbReference type="InterPro" id="IPR023458">
    <property type="entry name" value="Met-tRNA_ligase_1"/>
</dbReference>
<comment type="similarity">
    <text evidence="7">Belongs to the class-I aminoacyl-tRNA synthetase family.</text>
</comment>
<evidence type="ECO:0000256" key="6">
    <source>
        <dbReference type="ARBA" id="ARBA00047364"/>
    </source>
</evidence>
<sequence length="520" mass="58343">MNEKVLIVPMQPTPNGRMHIGHGAGTYLRSDVMGRALRVRGYDVSIITGSDAFENWVIAEAMRSGKTPEDTCDHYHSAIFRDLSSLDIQLDAWIDPRSSEHYSGYLEIHEKTLLRLKETGSAKLENERVPYSTKSGEPMIGTWISGRCPQCGQSCQGSSCVYCGAHFQPEELIEPKSRLDNSTLEWRSIQSWFARPKESTKILECLEDSGIRPVWMKAVKEYIEHRGGRIRLTGPGNWGIESNLVPPGFVLSNPYYLYSVYCGEVYKKLKNTTMNPFNPHSKVTTIGVFGNDNSTPGLIAPHVIAHGSDGLLKPFDITVVNGMLFLEGQKCSTSKRHGIWLVEILDDNTGITSDELRFFLAHAQLDIGHADITLEALVNTITSFREWYVQRLIPTIEQASNSIIYYNDRMARVLDEQAKSLNPRQLDLPSAVTILKNWMYDNTIEQGEWLLGLTLLGAPIFPELAQQIWAQLGLDGTPTISSLKGREAKLKGETKMKFISRPKLSVTNLKPYVHLAEVKS</sequence>
<evidence type="ECO:0000256" key="2">
    <source>
        <dbReference type="ARBA" id="ARBA00022741"/>
    </source>
</evidence>
<feature type="domain" description="Methionyl/Leucyl tRNA synthetase" evidence="8">
    <location>
        <begin position="12"/>
        <end position="381"/>
    </location>
</feature>
<evidence type="ECO:0000256" key="3">
    <source>
        <dbReference type="ARBA" id="ARBA00022840"/>
    </source>
</evidence>
<dbReference type="InterPro" id="IPR015413">
    <property type="entry name" value="Methionyl/Leucyl_tRNA_Synth"/>
</dbReference>
<dbReference type="GO" id="GO:0004825">
    <property type="term" value="F:methionine-tRNA ligase activity"/>
    <property type="evidence" value="ECO:0007669"/>
    <property type="project" value="UniProtKB-EC"/>
</dbReference>
<dbReference type="GO" id="GO:0005524">
    <property type="term" value="F:ATP binding"/>
    <property type="evidence" value="ECO:0007669"/>
    <property type="project" value="UniProtKB-KW"/>
</dbReference>
<protein>
    <recommendedName>
        <fullName evidence="8">Methionyl/Leucyl tRNA synthetase domain-containing protein</fullName>
    </recommendedName>
</protein>
<organism evidence="9 10">
    <name type="scientific">Anoxybacillus flavithermus</name>
    <dbReference type="NCBI Taxonomy" id="33934"/>
    <lineage>
        <taxon>Bacteria</taxon>
        <taxon>Bacillati</taxon>
        <taxon>Bacillota</taxon>
        <taxon>Bacilli</taxon>
        <taxon>Bacillales</taxon>
        <taxon>Anoxybacillaceae</taxon>
        <taxon>Anoxybacillus</taxon>
    </lineage>
</organism>
<dbReference type="SUPFAM" id="SSF57770">
    <property type="entry name" value="Methionyl-tRNA synthetase (MetRS), Zn-domain"/>
    <property type="match status" value="1"/>
</dbReference>
<dbReference type="AlphaFoldDB" id="A0A2G5RNX5"/>
<dbReference type="InterPro" id="IPR001412">
    <property type="entry name" value="aa-tRNA-synth_I_CS"/>
</dbReference>
<dbReference type="GO" id="GO:0006431">
    <property type="term" value="P:methionyl-tRNA aminoacylation"/>
    <property type="evidence" value="ECO:0007669"/>
    <property type="project" value="TreeGrafter"/>
</dbReference>
<dbReference type="Pfam" id="PF09334">
    <property type="entry name" value="tRNA-synt_1g"/>
    <property type="match status" value="1"/>
</dbReference>
<evidence type="ECO:0000259" key="8">
    <source>
        <dbReference type="Pfam" id="PF09334"/>
    </source>
</evidence>
<evidence type="ECO:0000256" key="7">
    <source>
        <dbReference type="RuleBase" id="RU363039"/>
    </source>
</evidence>
<evidence type="ECO:0000256" key="5">
    <source>
        <dbReference type="ARBA" id="ARBA00023146"/>
    </source>
</evidence>
<dbReference type="PROSITE" id="PS00178">
    <property type="entry name" value="AA_TRNA_LIGASE_I"/>
    <property type="match status" value="1"/>
</dbReference>
<evidence type="ECO:0000256" key="4">
    <source>
        <dbReference type="ARBA" id="ARBA00022917"/>
    </source>
</evidence>
<accession>A0A2G5RNX5</accession>
<dbReference type="Gene3D" id="3.40.50.620">
    <property type="entry name" value="HUPs"/>
    <property type="match status" value="1"/>
</dbReference>
<dbReference type="Gene3D" id="2.20.28.20">
    <property type="entry name" value="Methionyl-tRNA synthetase, Zn-domain"/>
    <property type="match status" value="1"/>
</dbReference>